<protein>
    <recommendedName>
        <fullName evidence="3">CCHC-type domain-containing protein</fullName>
    </recommendedName>
</protein>
<dbReference type="Gene3D" id="4.10.60.10">
    <property type="entry name" value="Zinc finger, CCHC-type"/>
    <property type="match status" value="2"/>
</dbReference>
<organism evidence="4 5">
    <name type="scientific">Solanum tuberosum</name>
    <name type="common">Potato</name>
    <dbReference type="NCBI Taxonomy" id="4113"/>
    <lineage>
        <taxon>Eukaryota</taxon>
        <taxon>Viridiplantae</taxon>
        <taxon>Streptophyta</taxon>
        <taxon>Embryophyta</taxon>
        <taxon>Tracheophyta</taxon>
        <taxon>Spermatophyta</taxon>
        <taxon>Magnoliopsida</taxon>
        <taxon>eudicotyledons</taxon>
        <taxon>Gunneridae</taxon>
        <taxon>Pentapetalae</taxon>
        <taxon>asterids</taxon>
        <taxon>lamiids</taxon>
        <taxon>Solanales</taxon>
        <taxon>Solanaceae</taxon>
        <taxon>Solanoideae</taxon>
        <taxon>Solaneae</taxon>
        <taxon>Solanum</taxon>
    </lineage>
</organism>
<evidence type="ECO:0000256" key="1">
    <source>
        <dbReference type="PROSITE-ProRule" id="PRU00047"/>
    </source>
</evidence>
<keyword evidence="1" id="KW-0862">Zinc</keyword>
<dbReference type="PANTHER" id="PTHR47481">
    <property type="match status" value="1"/>
</dbReference>
<keyword evidence="2" id="KW-0472">Membrane</keyword>
<dbReference type="Pfam" id="PF00098">
    <property type="entry name" value="zf-CCHC"/>
    <property type="match status" value="2"/>
</dbReference>
<name>A0ABQ7U451_SOLTU</name>
<feature type="domain" description="CCHC-type" evidence="3">
    <location>
        <begin position="302"/>
        <end position="316"/>
    </location>
</feature>
<evidence type="ECO:0000259" key="3">
    <source>
        <dbReference type="PROSITE" id="PS50158"/>
    </source>
</evidence>
<sequence length="459" mass="52123">MSSVDIVQVGTTLGDYYSAIKQNNCSASQKKNLRGKTLTLRDIQQKIDMLFKSMNSHHFESFSVRFTGKNYSSWEFQFQLFVTGKELWGHIDGSDPAPTDTTKLGEWKIQDARVMTWILGSIDPLIVLNLRPDKTAKAMWDYLQKVYNQDNSARRFQLEYDIANYSQGGIFVQDYFSGFQNLWAEFTDIVYAKIPVESLSMIQAVHEQSKRDQFLMKLCSDFKCVRSNLMNRDPSPSLDVCFRELLREEQRLVTQNAFKKENDVTVAFAAQGKGKGRDMSRTQCYSCKEYGHIASNCSKKFCNYCKQQGHIIKECPMRPQNHRINAFQARINGSTNDNSSSGQVLTPEMVQQMIVSAFSALGLQGNDVTSNFWIVDSGASNHMTNSTSILKDVRKYQGPSQIHIANGSNLPITKDQVSGTIIAKGPKLDDCFLYAFPFLLFYLLLVLLLLVRLRFGISV</sequence>
<keyword evidence="1" id="KW-0479">Metal-binding</keyword>
<keyword evidence="2" id="KW-1133">Transmembrane helix</keyword>
<evidence type="ECO:0000256" key="2">
    <source>
        <dbReference type="SAM" id="Phobius"/>
    </source>
</evidence>
<dbReference type="InterPro" id="IPR036875">
    <property type="entry name" value="Znf_CCHC_sf"/>
</dbReference>
<dbReference type="InterPro" id="IPR054722">
    <property type="entry name" value="PolX-like_BBD"/>
</dbReference>
<dbReference type="PANTHER" id="PTHR47481:SF31">
    <property type="entry name" value="OS01G0873500 PROTEIN"/>
    <property type="match status" value="1"/>
</dbReference>
<dbReference type="Pfam" id="PF22936">
    <property type="entry name" value="Pol_BBD"/>
    <property type="match status" value="1"/>
</dbReference>
<reference evidence="4 5" key="1">
    <citation type="journal article" date="2021" name="bioRxiv">
        <title>Chromosome-scale and haplotype-resolved genome assembly of a tetraploid potato cultivar.</title>
        <authorList>
            <person name="Sun H."/>
            <person name="Jiao W.-B."/>
            <person name="Krause K."/>
            <person name="Campoy J.A."/>
            <person name="Goel M."/>
            <person name="Folz-Donahue K."/>
            <person name="Kukat C."/>
            <person name="Huettel B."/>
            <person name="Schneeberger K."/>
        </authorList>
    </citation>
    <scope>NUCLEOTIDE SEQUENCE [LARGE SCALE GENOMIC DNA]</scope>
    <source>
        <strain evidence="4">SolTubOtavaFocal</strain>
        <tissue evidence="4">Leaves</tissue>
    </source>
</reference>
<feature type="domain" description="CCHC-type" evidence="3">
    <location>
        <begin position="284"/>
        <end position="299"/>
    </location>
</feature>
<evidence type="ECO:0000313" key="5">
    <source>
        <dbReference type="Proteomes" id="UP000826656"/>
    </source>
</evidence>
<dbReference type="PROSITE" id="PS50158">
    <property type="entry name" value="ZF_CCHC"/>
    <property type="match status" value="2"/>
</dbReference>
<dbReference type="SMART" id="SM00343">
    <property type="entry name" value="ZnF_C2HC"/>
    <property type="match status" value="2"/>
</dbReference>
<accession>A0ABQ7U451</accession>
<keyword evidence="2" id="KW-0812">Transmembrane</keyword>
<gene>
    <name evidence="4" type="ORF">KY290_033508</name>
</gene>
<dbReference type="Proteomes" id="UP000826656">
    <property type="component" value="Unassembled WGS sequence"/>
</dbReference>
<dbReference type="SUPFAM" id="SSF57756">
    <property type="entry name" value="Retrovirus zinc finger-like domains"/>
    <property type="match status" value="1"/>
</dbReference>
<proteinExistence type="predicted"/>
<keyword evidence="5" id="KW-1185">Reference proteome</keyword>
<dbReference type="InterPro" id="IPR001878">
    <property type="entry name" value="Znf_CCHC"/>
</dbReference>
<evidence type="ECO:0000313" key="4">
    <source>
        <dbReference type="EMBL" id="KAH0740465.1"/>
    </source>
</evidence>
<dbReference type="Pfam" id="PF14223">
    <property type="entry name" value="Retrotran_gag_2"/>
    <property type="match status" value="1"/>
</dbReference>
<keyword evidence="1" id="KW-0863">Zinc-finger</keyword>
<feature type="transmembrane region" description="Helical" evidence="2">
    <location>
        <begin position="432"/>
        <end position="451"/>
    </location>
</feature>
<dbReference type="EMBL" id="JAIVGD010000026">
    <property type="protein sequence ID" value="KAH0740465.1"/>
    <property type="molecule type" value="Genomic_DNA"/>
</dbReference>
<comment type="caution">
    <text evidence="4">The sequence shown here is derived from an EMBL/GenBank/DDBJ whole genome shotgun (WGS) entry which is preliminary data.</text>
</comment>